<dbReference type="InterPro" id="IPR023828">
    <property type="entry name" value="Peptidase_S8_Ser-AS"/>
</dbReference>
<comment type="similarity">
    <text evidence="1 5 6">Belongs to the peptidase S8 family.</text>
</comment>
<keyword evidence="7" id="KW-0732">Signal</keyword>
<dbReference type="InterPro" id="IPR034193">
    <property type="entry name" value="PCSK9_ProteinaseK-like"/>
</dbReference>
<dbReference type="STRING" id="983644.G3JQD3"/>
<evidence type="ECO:0000256" key="2">
    <source>
        <dbReference type="ARBA" id="ARBA00022670"/>
    </source>
</evidence>
<dbReference type="GO" id="GO:0004252">
    <property type="term" value="F:serine-type endopeptidase activity"/>
    <property type="evidence" value="ECO:0007669"/>
    <property type="project" value="UniProtKB-UniRule"/>
</dbReference>
<dbReference type="PROSITE" id="PS00136">
    <property type="entry name" value="SUBTILASE_ASP"/>
    <property type="match status" value="1"/>
</dbReference>
<feature type="domain" description="Peptidase S8/S53" evidence="8">
    <location>
        <begin position="169"/>
        <end position="405"/>
    </location>
</feature>
<keyword evidence="4 5" id="KW-0720">Serine protease</keyword>
<dbReference type="GO" id="GO:0006508">
    <property type="term" value="P:proteolysis"/>
    <property type="evidence" value="ECO:0007669"/>
    <property type="project" value="UniProtKB-KW"/>
</dbReference>
<dbReference type="KEGG" id="cmt:CCM_07635"/>
<protein>
    <submittedName>
        <fullName evidence="9">Oryzin</fullName>
    </submittedName>
</protein>
<dbReference type="EMBL" id="JH126404">
    <property type="protein sequence ID" value="EGX89384.1"/>
    <property type="molecule type" value="Genomic_DNA"/>
</dbReference>
<dbReference type="PRINTS" id="PR00723">
    <property type="entry name" value="SUBTILISIN"/>
</dbReference>
<dbReference type="FunFam" id="3.40.50.200:FF:000007">
    <property type="entry name" value="Subtilisin-like serine protease"/>
    <property type="match status" value="1"/>
</dbReference>
<evidence type="ECO:0000313" key="9">
    <source>
        <dbReference type="EMBL" id="EGX89384.1"/>
    </source>
</evidence>
<dbReference type="RefSeq" id="XP_006672839.1">
    <property type="nucleotide sequence ID" value="XM_006672776.1"/>
</dbReference>
<evidence type="ECO:0000256" key="6">
    <source>
        <dbReference type="RuleBase" id="RU003355"/>
    </source>
</evidence>
<evidence type="ECO:0000313" key="10">
    <source>
        <dbReference type="Proteomes" id="UP000001610"/>
    </source>
</evidence>
<proteinExistence type="inferred from homology"/>
<sequence>MTQLHYRFTSLLLLLGLAIAAPGRIANPPESTAFRLPVSNANVAVTNMIPNRYIVVYNKDFNSTSIDAKEASFAAALRKRNLGKRGLGGNPLSTEVNSLSMNKWRASILDADDDMFMEMYNSEEVSYIEADTRVHTQVVISQINAPPGLARLSHATNGPSNYLFDESAGQGVTVYIVDTGILPSHVEFEGRARSAANFVNQVDTDENGHGSHVAGTIGGATYGVAKRCELLGVKVLDASGGGANSGVLKGLQFVMNDVAERNVSKAVMNMSLGGPRSRAINTAISQLAQAGVIPVVAAGNEDQDASTTSPASAPDAITVGAIDVRNDAKASFSNFGSSVAIFAPGVNILSVGIASNTDSKVLSGTSMASPHVAGLAAYLMGLRGLDEQQPSQVEDLMKNLAGQTGARVRGNEQGTTNRIANNGSR</sequence>
<dbReference type="InterPro" id="IPR050131">
    <property type="entry name" value="Peptidase_S8_subtilisin-like"/>
</dbReference>
<feature type="active site" description="Charge relay system" evidence="5">
    <location>
        <position position="209"/>
    </location>
</feature>
<dbReference type="Proteomes" id="UP000001610">
    <property type="component" value="Unassembled WGS sequence"/>
</dbReference>
<evidence type="ECO:0000256" key="1">
    <source>
        <dbReference type="ARBA" id="ARBA00011073"/>
    </source>
</evidence>
<dbReference type="HOGENOM" id="CLU_011263_1_4_1"/>
<name>G3JQD3_CORMM</name>
<dbReference type="PANTHER" id="PTHR43806:SF11">
    <property type="entry name" value="CEREVISIN-RELATED"/>
    <property type="match status" value="1"/>
</dbReference>
<dbReference type="InterPro" id="IPR036852">
    <property type="entry name" value="Peptidase_S8/S53_dom_sf"/>
</dbReference>
<feature type="chain" id="PRO_5003446382" evidence="7">
    <location>
        <begin position="21"/>
        <end position="425"/>
    </location>
</feature>
<dbReference type="PROSITE" id="PS51892">
    <property type="entry name" value="SUBTILASE"/>
    <property type="match status" value="1"/>
</dbReference>
<dbReference type="PANTHER" id="PTHR43806">
    <property type="entry name" value="PEPTIDASE S8"/>
    <property type="match status" value="1"/>
</dbReference>
<dbReference type="OMA" id="AQEVEYI"/>
<evidence type="ECO:0000259" key="8">
    <source>
        <dbReference type="Pfam" id="PF00082"/>
    </source>
</evidence>
<gene>
    <name evidence="9" type="ORF">CCM_07635</name>
</gene>
<keyword evidence="2 5" id="KW-0645">Protease</keyword>
<evidence type="ECO:0000256" key="5">
    <source>
        <dbReference type="PROSITE-ProRule" id="PRU01240"/>
    </source>
</evidence>
<dbReference type="Pfam" id="PF00082">
    <property type="entry name" value="Peptidase_S8"/>
    <property type="match status" value="1"/>
</dbReference>
<evidence type="ECO:0000256" key="4">
    <source>
        <dbReference type="ARBA" id="ARBA00022825"/>
    </source>
</evidence>
<dbReference type="PROSITE" id="PS00137">
    <property type="entry name" value="SUBTILASE_HIS"/>
    <property type="match status" value="1"/>
</dbReference>
<dbReference type="PROSITE" id="PS00138">
    <property type="entry name" value="SUBTILASE_SER"/>
    <property type="match status" value="1"/>
</dbReference>
<dbReference type="OrthoDB" id="206201at2759"/>
<dbReference type="InParanoid" id="G3JQD3"/>
<evidence type="ECO:0000256" key="7">
    <source>
        <dbReference type="SAM" id="SignalP"/>
    </source>
</evidence>
<feature type="active site" description="Charge relay system" evidence="5">
    <location>
        <position position="366"/>
    </location>
</feature>
<dbReference type="InterPro" id="IPR023827">
    <property type="entry name" value="Peptidase_S8_Asp-AS"/>
</dbReference>
<dbReference type="GeneID" id="18169646"/>
<reference evidence="9 10" key="1">
    <citation type="journal article" date="2011" name="Genome Biol.">
        <title>Genome sequence of the insect pathogenic fungus Cordyceps militaris, a valued traditional Chinese medicine.</title>
        <authorList>
            <person name="Zheng P."/>
            <person name="Xia Y."/>
            <person name="Xiao G."/>
            <person name="Xiong C."/>
            <person name="Hu X."/>
            <person name="Zhang S."/>
            <person name="Zheng H."/>
            <person name="Huang Y."/>
            <person name="Zhou Y."/>
            <person name="Wang S."/>
            <person name="Zhao G.P."/>
            <person name="Liu X."/>
            <person name="St Leger R.J."/>
            <person name="Wang C."/>
        </authorList>
    </citation>
    <scope>NUCLEOTIDE SEQUENCE [LARGE SCALE GENOMIC DNA]</scope>
    <source>
        <strain evidence="9 10">CM01</strain>
    </source>
</reference>
<keyword evidence="10" id="KW-1185">Reference proteome</keyword>
<dbReference type="Gene3D" id="3.40.50.200">
    <property type="entry name" value="Peptidase S8/S53 domain"/>
    <property type="match status" value="1"/>
</dbReference>
<dbReference type="InterPro" id="IPR000209">
    <property type="entry name" value="Peptidase_S8/S53_dom"/>
</dbReference>
<dbReference type="CDD" id="cd04077">
    <property type="entry name" value="Peptidases_S8_PCSK9_ProteinaseK_like"/>
    <property type="match status" value="1"/>
</dbReference>
<organism evidence="9 10">
    <name type="scientific">Cordyceps militaris (strain CM01)</name>
    <name type="common">Caterpillar fungus</name>
    <dbReference type="NCBI Taxonomy" id="983644"/>
    <lineage>
        <taxon>Eukaryota</taxon>
        <taxon>Fungi</taxon>
        <taxon>Dikarya</taxon>
        <taxon>Ascomycota</taxon>
        <taxon>Pezizomycotina</taxon>
        <taxon>Sordariomycetes</taxon>
        <taxon>Hypocreomycetidae</taxon>
        <taxon>Hypocreales</taxon>
        <taxon>Cordycipitaceae</taxon>
        <taxon>Cordyceps</taxon>
    </lineage>
</organism>
<feature type="active site" description="Charge relay system" evidence="5">
    <location>
        <position position="178"/>
    </location>
</feature>
<dbReference type="InterPro" id="IPR015500">
    <property type="entry name" value="Peptidase_S8_subtilisin-rel"/>
</dbReference>
<dbReference type="VEuPathDB" id="FungiDB:CCM_07635"/>
<dbReference type="InterPro" id="IPR022398">
    <property type="entry name" value="Peptidase_S8_His-AS"/>
</dbReference>
<dbReference type="AlphaFoldDB" id="G3JQD3"/>
<dbReference type="eggNOG" id="KOG1153">
    <property type="taxonomic scope" value="Eukaryota"/>
</dbReference>
<keyword evidence="3 5" id="KW-0378">Hydrolase</keyword>
<evidence type="ECO:0000256" key="3">
    <source>
        <dbReference type="ARBA" id="ARBA00022801"/>
    </source>
</evidence>
<feature type="signal peptide" evidence="7">
    <location>
        <begin position="1"/>
        <end position="20"/>
    </location>
</feature>
<dbReference type="SUPFAM" id="SSF52743">
    <property type="entry name" value="Subtilisin-like"/>
    <property type="match status" value="1"/>
</dbReference>
<accession>G3JQD3</accession>